<evidence type="ECO:0000313" key="5">
    <source>
        <dbReference type="EMBL" id="KAA6343158.1"/>
    </source>
</evidence>
<evidence type="ECO:0000259" key="4">
    <source>
        <dbReference type="PROSITE" id="PS50893"/>
    </source>
</evidence>
<keyword evidence="1" id="KW-0813">Transport</keyword>
<keyword evidence="5" id="KW-0378">Hydrolase</keyword>
<feature type="domain" description="ABC transporter" evidence="4">
    <location>
        <begin position="1"/>
        <end position="219"/>
    </location>
</feature>
<name>A0A5J4SBA2_9ZZZZ</name>
<dbReference type="InterPro" id="IPR017871">
    <property type="entry name" value="ABC_transporter-like_CS"/>
</dbReference>
<dbReference type="EC" id="3.6.3.-" evidence="5"/>
<reference evidence="5" key="1">
    <citation type="submission" date="2019-03" db="EMBL/GenBank/DDBJ databases">
        <title>Single cell metagenomics reveals metabolic interactions within the superorganism composed of flagellate Streblomastix strix and complex community of Bacteroidetes bacteria on its surface.</title>
        <authorList>
            <person name="Treitli S.C."/>
            <person name="Kolisko M."/>
            <person name="Husnik F."/>
            <person name="Keeling P."/>
            <person name="Hampl V."/>
        </authorList>
    </citation>
    <scope>NUCLEOTIDE SEQUENCE</scope>
    <source>
        <strain evidence="5">STM</strain>
    </source>
</reference>
<dbReference type="PANTHER" id="PTHR42781:SF4">
    <property type="entry name" value="SPERMIDINE_PUTRESCINE IMPORT ATP-BINDING PROTEIN POTA"/>
    <property type="match status" value="1"/>
</dbReference>
<dbReference type="InterPro" id="IPR003593">
    <property type="entry name" value="AAA+_ATPase"/>
</dbReference>
<organism evidence="5">
    <name type="scientific">termite gut metagenome</name>
    <dbReference type="NCBI Taxonomy" id="433724"/>
    <lineage>
        <taxon>unclassified sequences</taxon>
        <taxon>metagenomes</taxon>
        <taxon>organismal metagenomes</taxon>
    </lineage>
</organism>
<dbReference type="InterPro" id="IPR027417">
    <property type="entry name" value="P-loop_NTPase"/>
</dbReference>
<dbReference type="Gene3D" id="3.40.50.300">
    <property type="entry name" value="P-loop containing nucleotide triphosphate hydrolases"/>
    <property type="match status" value="1"/>
</dbReference>
<evidence type="ECO:0000256" key="2">
    <source>
        <dbReference type="ARBA" id="ARBA00022741"/>
    </source>
</evidence>
<dbReference type="AlphaFoldDB" id="A0A5J4SBA2"/>
<evidence type="ECO:0000256" key="3">
    <source>
        <dbReference type="ARBA" id="ARBA00022840"/>
    </source>
</evidence>
<dbReference type="GO" id="GO:0005524">
    <property type="term" value="F:ATP binding"/>
    <property type="evidence" value="ECO:0007669"/>
    <property type="project" value="UniProtKB-KW"/>
</dbReference>
<gene>
    <name evidence="5" type="ORF">EZS27_009132</name>
</gene>
<dbReference type="EMBL" id="SNRY01000284">
    <property type="protein sequence ID" value="KAA6343158.1"/>
    <property type="molecule type" value="Genomic_DNA"/>
</dbReference>
<accession>A0A5J4SBA2</accession>
<dbReference type="PROSITE" id="PS00211">
    <property type="entry name" value="ABC_TRANSPORTER_1"/>
    <property type="match status" value="1"/>
</dbReference>
<dbReference type="InterPro" id="IPR050093">
    <property type="entry name" value="ABC_SmlMolc_Importer"/>
</dbReference>
<dbReference type="PANTHER" id="PTHR42781">
    <property type="entry name" value="SPERMIDINE/PUTRESCINE IMPORT ATP-BINDING PROTEIN POTA"/>
    <property type="match status" value="1"/>
</dbReference>
<comment type="caution">
    <text evidence="5">The sequence shown here is derived from an EMBL/GenBank/DDBJ whole genome shotgun (WGS) entry which is preliminary data.</text>
</comment>
<dbReference type="SUPFAM" id="SSF52540">
    <property type="entry name" value="P-loop containing nucleoside triphosphate hydrolases"/>
    <property type="match status" value="1"/>
</dbReference>
<dbReference type="InterPro" id="IPR003439">
    <property type="entry name" value="ABC_transporter-like_ATP-bd"/>
</dbReference>
<dbReference type="SMART" id="SM00382">
    <property type="entry name" value="AAA"/>
    <property type="match status" value="1"/>
</dbReference>
<dbReference type="GO" id="GO:0016887">
    <property type="term" value="F:ATP hydrolysis activity"/>
    <property type="evidence" value="ECO:0007669"/>
    <property type="project" value="InterPro"/>
</dbReference>
<dbReference type="PROSITE" id="PS50893">
    <property type="entry name" value="ABC_TRANSPORTER_2"/>
    <property type="match status" value="1"/>
</dbReference>
<proteinExistence type="predicted"/>
<keyword evidence="2" id="KW-0547">Nucleotide-binding</keyword>
<keyword evidence="3 5" id="KW-0067">ATP-binding</keyword>
<protein>
    <submittedName>
        <fullName evidence="5">Molybdate transport system ATP-binding protein</fullName>
        <ecNumber evidence="5">3.6.3.-</ecNumber>
    </submittedName>
</protein>
<evidence type="ECO:0000256" key="1">
    <source>
        <dbReference type="ARBA" id="ARBA00022448"/>
    </source>
</evidence>
<dbReference type="Pfam" id="PF00005">
    <property type="entry name" value="ABC_tran"/>
    <property type="match status" value="1"/>
</dbReference>
<sequence length="219" mass="25193">MIYLNVEQMMLTSSGKRKLMLDIYLPEREVIALYGKSGAGKTTLLRIIAGLLKPDKGIIQIDNKVIFDSTRHINLSPQKRNIGFMFQDYALFPNMNVEQNICFAQKKDRTFVNQLIETFELETLRKQKPDRLSGGQRQRVALARSLARKPDILLLDEPLSSLDEDMRLFLQSEILKAHQIFHFTTLMVSHDKDEIKRISTQVLCISTEKINNLQSPSTL</sequence>